<sequence>MPLPAKKQKTKGSIIFLTTGGLQPDTLLNVLGQDFHVHSYLLKTHSAFFAKFLDSKDKESMSDKARGSSSFRYEWISMADDDKKGWHLIAKPDSFSENSDSLYKAYKGDAEFEQKAFGSVLCAIYGQAYTFSSCLALKTLTSLADYYQCLPILSRTITDGLLNSPRMFLGLYEDACDMMMLATKIRNKFLFTEALICIAGNLELHSNVEIGNIPICKIRKIVLNVQNAVMAKVVRMQQLLAEAANDLYEEDDERDRLSLSMSNTISASFPAYFRAVLADGPWISDNHKIDLDLEDILSSNLRFDLRMRAGNGIWENTLLCARIDDDDLPWDVTETVW</sequence>
<dbReference type="InterPro" id="IPR000210">
    <property type="entry name" value="BTB/POZ_dom"/>
</dbReference>
<accession>A0A1E1KXQ1</accession>
<organism evidence="2 3">
    <name type="scientific">Rhynchosporium agropyri</name>
    <dbReference type="NCBI Taxonomy" id="914238"/>
    <lineage>
        <taxon>Eukaryota</taxon>
        <taxon>Fungi</taxon>
        <taxon>Dikarya</taxon>
        <taxon>Ascomycota</taxon>
        <taxon>Pezizomycotina</taxon>
        <taxon>Leotiomycetes</taxon>
        <taxon>Helotiales</taxon>
        <taxon>Ploettnerulaceae</taxon>
        <taxon>Rhynchosporium</taxon>
    </lineage>
</organism>
<protein>
    <recommendedName>
        <fullName evidence="1">BTB domain-containing protein</fullName>
    </recommendedName>
</protein>
<dbReference type="SUPFAM" id="SSF54695">
    <property type="entry name" value="POZ domain"/>
    <property type="match status" value="1"/>
</dbReference>
<evidence type="ECO:0000313" key="3">
    <source>
        <dbReference type="Proteomes" id="UP000178912"/>
    </source>
</evidence>
<evidence type="ECO:0000313" key="2">
    <source>
        <dbReference type="EMBL" id="CZT03010.1"/>
    </source>
</evidence>
<dbReference type="PROSITE" id="PS50097">
    <property type="entry name" value="BTB"/>
    <property type="match status" value="1"/>
</dbReference>
<dbReference type="Proteomes" id="UP000178912">
    <property type="component" value="Unassembled WGS sequence"/>
</dbReference>
<feature type="domain" description="BTB" evidence="1">
    <location>
        <begin position="24"/>
        <end position="114"/>
    </location>
</feature>
<evidence type="ECO:0000259" key="1">
    <source>
        <dbReference type="PROSITE" id="PS50097"/>
    </source>
</evidence>
<dbReference type="OrthoDB" id="2129688at2759"/>
<dbReference type="InterPro" id="IPR011333">
    <property type="entry name" value="SKP1/BTB/POZ_sf"/>
</dbReference>
<dbReference type="EMBL" id="FJUX01000059">
    <property type="protein sequence ID" value="CZT03010.1"/>
    <property type="molecule type" value="Genomic_DNA"/>
</dbReference>
<name>A0A1E1KXQ1_9HELO</name>
<keyword evidence="3" id="KW-1185">Reference proteome</keyword>
<gene>
    <name evidence="2" type="ORF">RAG0_09909</name>
</gene>
<proteinExistence type="predicted"/>
<dbReference type="Gene3D" id="3.30.710.10">
    <property type="entry name" value="Potassium Channel Kv1.1, Chain A"/>
    <property type="match status" value="1"/>
</dbReference>
<dbReference type="AlphaFoldDB" id="A0A1E1KXQ1"/>
<reference evidence="3" key="1">
    <citation type="submission" date="2016-03" db="EMBL/GenBank/DDBJ databases">
        <authorList>
            <person name="Guldener U."/>
        </authorList>
    </citation>
    <scope>NUCLEOTIDE SEQUENCE [LARGE SCALE GENOMIC DNA]</scope>
    <source>
        <strain evidence="3">04CH-RAC-A.6.1</strain>
    </source>
</reference>